<evidence type="ECO:0000256" key="3">
    <source>
        <dbReference type="SAM" id="MobiDB-lite"/>
    </source>
</evidence>
<dbReference type="Gene3D" id="1.10.10.2830">
    <property type="match status" value="1"/>
</dbReference>
<keyword evidence="2" id="KW-0159">Chromosome partition</keyword>
<dbReference type="InterPro" id="IPR003115">
    <property type="entry name" value="ParB_N"/>
</dbReference>
<dbReference type="InterPro" id="IPR050336">
    <property type="entry name" value="Chromosome_partition/occlusion"/>
</dbReference>
<sequence>MPPRKLQRRTEELIHDGRDATGSTSVGSVLFGDSPDHPRAVEIELTAIERGVHQPRQRIDEEALQGLAESIAKQGLLYPVLVRQIGRDRYTLIGGERRMRAHEMLGRSTIFAIVTKGDPDEIALVDNLQREEMDALEIADGLEKLRANHGYSDVELSKVVGLHRNTVGRVLRIRDLPDDIRAEYAASFRSIPRSIMEEIAATTDNTVRKRLWEKAKNGASVKAIQETRRSIRQDVPEERQRQSAVSASLRTLVKAVRSIQEKKDVLDDAQRTILKGLRDQIDTLL</sequence>
<dbReference type="SUPFAM" id="SSF109709">
    <property type="entry name" value="KorB DNA-binding domain-like"/>
    <property type="match status" value="1"/>
</dbReference>
<feature type="compositionally biased region" description="Basic and acidic residues" evidence="3">
    <location>
        <begin position="8"/>
        <end position="19"/>
    </location>
</feature>
<organism evidence="5 6">
    <name type="scientific">Azospirillum oleiclasticum</name>
    <dbReference type="NCBI Taxonomy" id="2735135"/>
    <lineage>
        <taxon>Bacteria</taxon>
        <taxon>Pseudomonadati</taxon>
        <taxon>Pseudomonadota</taxon>
        <taxon>Alphaproteobacteria</taxon>
        <taxon>Rhodospirillales</taxon>
        <taxon>Azospirillaceae</taxon>
        <taxon>Azospirillum</taxon>
    </lineage>
</organism>
<dbReference type="NCBIfam" id="TIGR00180">
    <property type="entry name" value="parB_part"/>
    <property type="match status" value="1"/>
</dbReference>
<evidence type="ECO:0000256" key="2">
    <source>
        <dbReference type="ARBA" id="ARBA00022829"/>
    </source>
</evidence>
<evidence type="ECO:0000313" key="5">
    <source>
        <dbReference type="EMBL" id="NYZ21119.1"/>
    </source>
</evidence>
<keyword evidence="6" id="KW-1185">Reference proteome</keyword>
<name>A0ABX2T9X0_9PROT</name>
<dbReference type="InterPro" id="IPR036086">
    <property type="entry name" value="ParB/Sulfiredoxin_sf"/>
</dbReference>
<evidence type="ECO:0000313" key="6">
    <source>
        <dbReference type="Proteomes" id="UP000584642"/>
    </source>
</evidence>
<proteinExistence type="inferred from homology"/>
<gene>
    <name evidence="5" type="ORF">HND93_15490</name>
</gene>
<dbReference type="Gene3D" id="3.90.1530.30">
    <property type="match status" value="1"/>
</dbReference>
<protein>
    <submittedName>
        <fullName evidence="5">ParB/RepB/Spo0J family partition protein</fullName>
    </submittedName>
</protein>
<comment type="similarity">
    <text evidence="1">Belongs to the ParB family.</text>
</comment>
<dbReference type="InterPro" id="IPR041468">
    <property type="entry name" value="HTH_ParB/Spo0J"/>
</dbReference>
<evidence type="ECO:0000259" key="4">
    <source>
        <dbReference type="SMART" id="SM00470"/>
    </source>
</evidence>
<feature type="domain" description="ParB-like N-terminal" evidence="4">
    <location>
        <begin position="41"/>
        <end position="128"/>
    </location>
</feature>
<dbReference type="SMART" id="SM00470">
    <property type="entry name" value="ParB"/>
    <property type="match status" value="1"/>
</dbReference>
<dbReference type="PANTHER" id="PTHR33375">
    <property type="entry name" value="CHROMOSOME-PARTITIONING PROTEIN PARB-RELATED"/>
    <property type="match status" value="1"/>
</dbReference>
<dbReference type="PANTHER" id="PTHR33375:SF1">
    <property type="entry name" value="CHROMOSOME-PARTITIONING PROTEIN PARB-RELATED"/>
    <property type="match status" value="1"/>
</dbReference>
<accession>A0ABX2T9X0</accession>
<dbReference type="Pfam" id="PF17762">
    <property type="entry name" value="HTH_ParB"/>
    <property type="match status" value="1"/>
</dbReference>
<reference evidence="5 6" key="1">
    <citation type="submission" date="2020-05" db="EMBL/GenBank/DDBJ databases">
        <title>Azospirillum oleiclasticum sp. nov, a nitrogen-fixing and heavy crude oil-emulsifying bacterium isolated from the crude oil of Yumen Oilfield.</title>
        <authorList>
            <person name="Wu D."/>
            <person name="Cai M."/>
            <person name="Zhang X."/>
        </authorList>
    </citation>
    <scope>NUCLEOTIDE SEQUENCE [LARGE SCALE GENOMIC DNA]</scope>
    <source>
        <strain evidence="5 6">ROY-1-1-2</strain>
    </source>
</reference>
<dbReference type="InterPro" id="IPR004437">
    <property type="entry name" value="ParB/RepB/Spo0J"/>
</dbReference>
<dbReference type="Pfam" id="PF02195">
    <property type="entry name" value="ParB_N"/>
    <property type="match status" value="1"/>
</dbReference>
<dbReference type="EMBL" id="JABFDB010000010">
    <property type="protein sequence ID" value="NYZ21119.1"/>
    <property type="molecule type" value="Genomic_DNA"/>
</dbReference>
<comment type="caution">
    <text evidence="5">The sequence shown here is derived from an EMBL/GenBank/DDBJ whole genome shotgun (WGS) entry which is preliminary data.</text>
</comment>
<dbReference type="RefSeq" id="WP_180282883.1">
    <property type="nucleotide sequence ID" value="NZ_JABFDB010000010.1"/>
</dbReference>
<evidence type="ECO:0000256" key="1">
    <source>
        <dbReference type="ARBA" id="ARBA00006295"/>
    </source>
</evidence>
<dbReference type="SUPFAM" id="SSF110849">
    <property type="entry name" value="ParB/Sulfiredoxin"/>
    <property type="match status" value="1"/>
</dbReference>
<dbReference type="Proteomes" id="UP000584642">
    <property type="component" value="Unassembled WGS sequence"/>
</dbReference>
<feature type="region of interest" description="Disordered" evidence="3">
    <location>
        <begin position="1"/>
        <end position="26"/>
    </location>
</feature>